<dbReference type="EMBL" id="VTUX01000006">
    <property type="protein sequence ID" value="KAA1189935.1"/>
    <property type="molecule type" value="Genomic_DNA"/>
</dbReference>
<name>A0A5B0WUG0_9GAMM</name>
<feature type="compositionally biased region" description="Pro residues" evidence="1">
    <location>
        <begin position="433"/>
        <end position="445"/>
    </location>
</feature>
<feature type="compositionally biased region" description="Low complexity" evidence="1">
    <location>
        <begin position="446"/>
        <end position="482"/>
    </location>
</feature>
<dbReference type="AlphaFoldDB" id="A0A5B0WUG0"/>
<reference evidence="2 3" key="1">
    <citation type="submission" date="2019-09" db="EMBL/GenBank/DDBJ databases">
        <authorList>
            <person name="Chen X.-Y."/>
        </authorList>
    </citation>
    <scope>NUCLEOTIDE SEQUENCE [LARGE SCALE GENOMIC DNA]</scope>
    <source>
        <strain evidence="2 3">NY5</strain>
    </source>
</reference>
<gene>
    <name evidence="2" type="ORF">F0M18_12735</name>
</gene>
<feature type="compositionally biased region" description="Pro residues" evidence="1">
    <location>
        <begin position="511"/>
        <end position="525"/>
    </location>
</feature>
<sequence>MPREELFNYLRNIEDFDKGPLEAVLAQTEIIGEPAMPSSEDSAALAWVGAAFTHWETNFPLEAPLAASLRRLKPVLGMMALADNQFYTAGIHPLHEALDNLYDAAVGWQESAGRAGEPAKKLIEQTVDGAMACLEENGAGLMALLRETAKAAQRLQTRTRRMAQRTADAERGQLRAARAKEVAATMINSQLTRHPIPADIGEFLTGPWFESAQLVLLKYGDNSSQWQAMSATTGELMDTLAPRDGERGADDVASQVMQEVRRWLLSLQHDQELADEVLSTIEYTHLRVAKGVEIERNATSLIAVQNTTPDSTESLQLDGIETGQWFLVSARKGGMLRTQLAMLQQKEQRLLFCNHAGAKVQTMDFASFTELLQQGKASRLATGATFSRSLAAVVGVDTREALSQLTGEPMPSAEAINAVPDFEPRPATAQPETPAPVTPEPPPTAPRQAAAAPTQSPAGPASTPAPVAPETVTETPVAATRQPTPPPAQKVPTQAETPVSDDAPAQQAPEKLPPVTVPSEPAPKPDLPDSGIPELPMGTWLGFHDLDPPLLAKLAMHDKVRRLLIFVNRKGIELRRLSEDDYLDLLQQGQIDILETKTNFREQVERARQRMARHQT</sequence>
<evidence type="ECO:0000313" key="3">
    <source>
        <dbReference type="Proteomes" id="UP000323708"/>
    </source>
</evidence>
<dbReference type="Pfam" id="PF07793">
    <property type="entry name" value="DUF1631"/>
    <property type="match status" value="2"/>
</dbReference>
<evidence type="ECO:0000313" key="2">
    <source>
        <dbReference type="EMBL" id="KAA1189935.1"/>
    </source>
</evidence>
<organism evidence="2 3">
    <name type="scientific">Pseudohalioglobus sediminis</name>
    <dbReference type="NCBI Taxonomy" id="2606449"/>
    <lineage>
        <taxon>Bacteria</taxon>
        <taxon>Pseudomonadati</taxon>
        <taxon>Pseudomonadota</taxon>
        <taxon>Gammaproteobacteria</taxon>
        <taxon>Cellvibrionales</taxon>
        <taxon>Halieaceae</taxon>
        <taxon>Pseudohalioglobus</taxon>
    </lineage>
</organism>
<feature type="region of interest" description="Disordered" evidence="1">
    <location>
        <begin position="423"/>
        <end position="526"/>
    </location>
</feature>
<protein>
    <submittedName>
        <fullName evidence="2">DUF1631 family protein</fullName>
    </submittedName>
</protein>
<accession>A0A5B0WUG0</accession>
<dbReference type="InterPro" id="IPR012434">
    <property type="entry name" value="DUF1631"/>
</dbReference>
<dbReference type="RefSeq" id="WP_149611836.1">
    <property type="nucleotide sequence ID" value="NZ_VTUX01000006.1"/>
</dbReference>
<comment type="caution">
    <text evidence="2">The sequence shown here is derived from an EMBL/GenBank/DDBJ whole genome shotgun (WGS) entry which is preliminary data.</text>
</comment>
<proteinExistence type="predicted"/>
<keyword evidence="3" id="KW-1185">Reference proteome</keyword>
<evidence type="ECO:0000256" key="1">
    <source>
        <dbReference type="SAM" id="MobiDB-lite"/>
    </source>
</evidence>
<dbReference type="Proteomes" id="UP000323708">
    <property type="component" value="Unassembled WGS sequence"/>
</dbReference>